<comment type="caution">
    <text evidence="2">The sequence shown here is derived from an EMBL/GenBank/DDBJ whole genome shotgun (WGS) entry which is preliminary data.</text>
</comment>
<organism evidence="2 3">
    <name type="scientific">Anaerotruncus colihominis</name>
    <dbReference type="NCBI Taxonomy" id="169435"/>
    <lineage>
        <taxon>Bacteria</taxon>
        <taxon>Bacillati</taxon>
        <taxon>Bacillota</taxon>
        <taxon>Clostridia</taxon>
        <taxon>Eubacteriales</taxon>
        <taxon>Oscillospiraceae</taxon>
        <taxon>Anaerotruncus</taxon>
    </lineage>
</organism>
<sequence>MRRKKMKKRLNFMLIFGLAGILIFSTTVMGYAADAVQFDQNSQMKDEAYWNEIKELKVKAESYVDSVVSPARVGGHKSLTIPTKKQINYYYCGPASLRMVLLYHGIDQTQSYIAGKIGTTEAGSDVAPMRTYLNSQVGSGTYTYVNVSELAFSDGLVYSIDKRKPLICMIQTSKLEYYKGHKSVHFVVAKGYDWDMNGSASYSTVTLNDPNNNNDYYGERTCTWTEMSQALNASNGWYIMAK</sequence>
<protein>
    <recommendedName>
        <fullName evidence="1">Peptidase C39-like domain-containing protein</fullName>
    </recommendedName>
</protein>
<dbReference type="InterPro" id="IPR039564">
    <property type="entry name" value="Peptidase_C39-like"/>
</dbReference>
<proteinExistence type="predicted"/>
<keyword evidence="3" id="KW-1185">Reference proteome</keyword>
<name>A0A845QGB8_9FIRM</name>
<reference evidence="2 3" key="1">
    <citation type="submission" date="2018-08" db="EMBL/GenBank/DDBJ databases">
        <title>Murine metabolic-syndrome-specific gut microbial biobank.</title>
        <authorList>
            <person name="Liu C."/>
        </authorList>
    </citation>
    <scope>NUCLEOTIDE SEQUENCE [LARGE SCALE GENOMIC DNA]</scope>
    <source>
        <strain evidence="2 3">28</strain>
    </source>
</reference>
<dbReference type="Pfam" id="PF13529">
    <property type="entry name" value="Peptidase_C39_2"/>
    <property type="match status" value="1"/>
</dbReference>
<dbReference type="AlphaFoldDB" id="A0A845QGB8"/>
<gene>
    <name evidence="2" type="ORF">D0435_01730</name>
</gene>
<dbReference type="Proteomes" id="UP000446866">
    <property type="component" value="Unassembled WGS sequence"/>
</dbReference>
<evidence type="ECO:0000259" key="1">
    <source>
        <dbReference type="Pfam" id="PF13529"/>
    </source>
</evidence>
<accession>A0A845QGB8</accession>
<dbReference type="EMBL" id="QXWK01000001">
    <property type="protein sequence ID" value="NBH60396.1"/>
    <property type="molecule type" value="Genomic_DNA"/>
</dbReference>
<feature type="domain" description="Peptidase C39-like" evidence="1">
    <location>
        <begin position="80"/>
        <end position="211"/>
    </location>
</feature>
<evidence type="ECO:0000313" key="2">
    <source>
        <dbReference type="EMBL" id="NBH60396.1"/>
    </source>
</evidence>
<dbReference type="Gene3D" id="3.90.70.10">
    <property type="entry name" value="Cysteine proteinases"/>
    <property type="match status" value="1"/>
</dbReference>
<evidence type="ECO:0000313" key="3">
    <source>
        <dbReference type="Proteomes" id="UP000446866"/>
    </source>
</evidence>